<dbReference type="InterPro" id="IPR035901">
    <property type="entry name" value="GIY-YIG_endonuc_sf"/>
</dbReference>
<evidence type="ECO:0000259" key="2">
    <source>
        <dbReference type="PROSITE" id="PS50164"/>
    </source>
</evidence>
<dbReference type="PANTHER" id="PTHR34477">
    <property type="entry name" value="UPF0213 PROTEIN YHBQ"/>
    <property type="match status" value="1"/>
</dbReference>
<proteinExistence type="inferred from homology"/>
<dbReference type="AlphaFoldDB" id="A0A1G2BK22"/>
<evidence type="ECO:0000313" key="4">
    <source>
        <dbReference type="Proteomes" id="UP000178849"/>
    </source>
</evidence>
<dbReference type="InterPro" id="IPR000305">
    <property type="entry name" value="GIY-YIG_endonuc"/>
</dbReference>
<evidence type="ECO:0000256" key="1">
    <source>
        <dbReference type="ARBA" id="ARBA00007435"/>
    </source>
</evidence>
<comment type="caution">
    <text evidence="3">The sequence shown here is derived from an EMBL/GenBank/DDBJ whole genome shotgun (WGS) entry which is preliminary data.</text>
</comment>
<accession>A0A1G2BK22</accession>
<dbReference type="SUPFAM" id="SSF82771">
    <property type="entry name" value="GIY-YIG endonuclease"/>
    <property type="match status" value="1"/>
</dbReference>
<name>A0A1G2BK22_9BACT</name>
<reference evidence="3 4" key="1">
    <citation type="journal article" date="2016" name="Nat. Commun.">
        <title>Thousands of microbial genomes shed light on interconnected biogeochemical processes in an aquifer system.</title>
        <authorList>
            <person name="Anantharaman K."/>
            <person name="Brown C.T."/>
            <person name="Hug L.A."/>
            <person name="Sharon I."/>
            <person name="Castelle C.J."/>
            <person name="Probst A.J."/>
            <person name="Thomas B.C."/>
            <person name="Singh A."/>
            <person name="Wilkins M.J."/>
            <person name="Karaoz U."/>
            <person name="Brodie E.L."/>
            <person name="Williams K.H."/>
            <person name="Hubbard S.S."/>
            <person name="Banfield J.F."/>
        </authorList>
    </citation>
    <scope>NUCLEOTIDE SEQUENCE [LARGE SCALE GENOMIC DNA]</scope>
</reference>
<dbReference type="Proteomes" id="UP000178849">
    <property type="component" value="Unassembled WGS sequence"/>
</dbReference>
<dbReference type="CDD" id="cd10456">
    <property type="entry name" value="GIY-YIG_UPF0213"/>
    <property type="match status" value="1"/>
</dbReference>
<gene>
    <name evidence="3" type="ORF">A2927_03080</name>
</gene>
<feature type="domain" description="GIY-YIG" evidence="2">
    <location>
        <begin position="2"/>
        <end position="78"/>
    </location>
</feature>
<dbReference type="PANTHER" id="PTHR34477:SF1">
    <property type="entry name" value="UPF0213 PROTEIN YHBQ"/>
    <property type="match status" value="1"/>
</dbReference>
<organism evidence="3 4">
    <name type="scientific">Candidatus Komeilibacteria bacterium RIFCSPLOWO2_01_FULL_45_10</name>
    <dbReference type="NCBI Taxonomy" id="1798550"/>
    <lineage>
        <taxon>Bacteria</taxon>
        <taxon>Candidatus Komeiliibacteriota</taxon>
    </lineage>
</organism>
<dbReference type="Gene3D" id="3.40.1440.10">
    <property type="entry name" value="GIY-YIG endonuclease"/>
    <property type="match status" value="1"/>
</dbReference>
<dbReference type="SMART" id="SM00465">
    <property type="entry name" value="GIYc"/>
    <property type="match status" value="1"/>
</dbReference>
<dbReference type="InterPro" id="IPR050190">
    <property type="entry name" value="UPF0213_domain"/>
</dbReference>
<comment type="similarity">
    <text evidence="1">Belongs to the UPF0213 family.</text>
</comment>
<dbReference type="EMBL" id="MHKL01000018">
    <property type="protein sequence ID" value="OGY89432.1"/>
    <property type="molecule type" value="Genomic_DNA"/>
</dbReference>
<protein>
    <recommendedName>
        <fullName evidence="2">GIY-YIG domain-containing protein</fullName>
    </recommendedName>
</protein>
<sequence length="87" mass="10465">MRNYFVYLLRCGDNELYIGFTRDLKKRVQDHKSGNGCQFTKNKLPIELVYYETYTDFYQAKSRENQIKGWGREKKENLIKYGKPVLD</sequence>
<dbReference type="PROSITE" id="PS50164">
    <property type="entry name" value="GIY_YIG"/>
    <property type="match status" value="1"/>
</dbReference>
<dbReference type="Pfam" id="PF01541">
    <property type="entry name" value="GIY-YIG"/>
    <property type="match status" value="1"/>
</dbReference>
<evidence type="ECO:0000313" key="3">
    <source>
        <dbReference type="EMBL" id="OGY89432.1"/>
    </source>
</evidence>